<feature type="compositionally biased region" description="Polar residues" evidence="1">
    <location>
        <begin position="489"/>
        <end position="499"/>
    </location>
</feature>
<feature type="compositionally biased region" description="Basic and acidic residues" evidence="1">
    <location>
        <begin position="524"/>
        <end position="540"/>
    </location>
</feature>
<dbReference type="Proteomes" id="UP000826656">
    <property type="component" value="Unassembled WGS sequence"/>
</dbReference>
<sequence length="1398" mass="153067">MAGPIREQALPLLASANNHGDLAVKLSSLKQLKDVLLSAEPSQVAELLSYLIDLQSSPESLLRKCLIEVIEAVGMKAKEHLLVVMPVLFACLKDMNSMVAKQSIISGMKIFCGVLEELSSQFHRHGLVERWLEELWTWMVKFKDAVFGVMFEAVPIGTKLLVLKFLETYILLFTSSDSEKSGAQAKHGWTFNISWVVGHHPVLDPASLASDAKNNVGTLLDLLHSASSLPGLLTISVINSLAVIARRRPIHYNRILSALLDFDPNFEMTKGGHTASIQYSLRTAFLGFLRCTHPSILESRERLMKSLRAMNAGDAADQVLRQLDKMIRNNERASRDSKLNKDEQLSNNLPISGDPTKKRSTPLDNEDPSNNYDLTTKRVHYGPNNHNHTAPVERNDSGKEYVNGVDPTVAQIINMIGALLAEGERGAKSLDILISELPPDVLADIVITNMKHLPKNNSPPFAPVGIFSLARTSDSTNLSQIMAPIDSSLGQQSWVPGSQTPISLSTATSSSFSEMPTSASLPLDSKRDPRRDPRRLDPRRTAVAVEVSPPFVAEHNTSAMQSAILQSDINPSSSSNIDIAVSLMSSSECMPMAYLKMETNSITGESSPGPVVSLSAPKEEGHEEDLNEAIPDRKSDPTTHVPLLSPGKVEPELVPEIPSEVGVTIEIYSPLLETDQLSPPISTPATPEDACEDLPALPPFIELTYEQQRNMGTLAVEQIIDSYKKLKETDSKHTGMALLSRLVAQIGADADAHVVLMIQKHIFSGNQHEKVHELAMHVLYHLHYLMLSGSAENISSAAALYEKFLLSAAKSLLDSLPANDKSFSRLLGEVPYLPESVMRLIVDLCSDNYLGNDGRDGDRVTQGLGAVWSLILGRPPNRQACMDIALKCAIHPQDEVRAKAIRLVSNKLYVVGDISDNIEQYAKNMFLSAVDQHVTDAEYSQSGTLVQRTGETGNQEASVSGSQISGPGFFENDFVKTAASDSQSDSELSLAQAQRLISLFFALCTKKFSLLHLVFDTYARAPKAVKQAVHRHMPVLIRAIGSSCSELLHIISDPPQGCENLLTQVLHILSEGTTPPPDLVAVVKRLYETKLKDATILIPVLSSYSKSEVLPIFPSLVALPLDKFQLALARILQGSAHTGPALTPAEVLVAIHDINPDRDGLPLKKITDACSACFEQRTVFTQQVLAKALRQMVDQTPLPLLFMRTVIQAIDAFPSLVDFVMEILSKLVVRQVWRMPKLWVGFLKCVSQTQPHSFPVLLQLPPPQLESALNKYVNLRSPLVTFANQPNIKTSLPRSTLVQLGLFNEPSLQQSHLSSTVHASETEVGLNLLVTRWLMGWQCPKVLRRNLPLENASVEVSRQPIGAVGSSIAGSPTPLLPTPPTTYLTCGQSKWVQLGITE</sequence>
<dbReference type="SUPFAM" id="SSF48371">
    <property type="entry name" value="ARM repeat"/>
    <property type="match status" value="1"/>
</dbReference>
<evidence type="ECO:0000259" key="2">
    <source>
        <dbReference type="Pfam" id="PF11935"/>
    </source>
</evidence>
<reference evidence="4 5" key="1">
    <citation type="journal article" date="2021" name="bioRxiv">
        <title>Chromosome-scale and haplotype-resolved genome assembly of a tetraploid potato cultivar.</title>
        <authorList>
            <person name="Sun H."/>
            <person name="Jiao W.-B."/>
            <person name="Krause K."/>
            <person name="Campoy J.A."/>
            <person name="Goel M."/>
            <person name="Folz-Donahue K."/>
            <person name="Kukat C."/>
            <person name="Huettel B."/>
            <person name="Schneeberger K."/>
        </authorList>
    </citation>
    <scope>NUCLEOTIDE SEQUENCE [LARGE SCALE GENOMIC DNA]</scope>
    <source>
        <strain evidence="4">SolTubOtavaFocal</strain>
        <tissue evidence="4">Leaves</tissue>
    </source>
</reference>
<evidence type="ECO:0000313" key="5">
    <source>
        <dbReference type="Proteomes" id="UP000826656"/>
    </source>
</evidence>
<dbReference type="InterPro" id="IPR016024">
    <property type="entry name" value="ARM-type_fold"/>
</dbReference>
<dbReference type="InterPro" id="IPR032460">
    <property type="entry name" value="Symplekin/Pta1_N"/>
</dbReference>
<dbReference type="PANTHER" id="PTHR47184">
    <property type="entry name" value="PHOSPHATIDYLINOSITOL 3-AND 4-KINASE FAMILY PROTEIN-RELATED"/>
    <property type="match status" value="1"/>
</dbReference>
<feature type="region of interest" description="Disordered" evidence="1">
    <location>
        <begin position="945"/>
        <end position="965"/>
    </location>
</feature>
<name>A0ABQ7V7Q7_SOLTU</name>
<dbReference type="InterPro" id="IPR011989">
    <property type="entry name" value="ARM-like"/>
</dbReference>
<feature type="domain" description="Symplekin/Pta1 N-terminal" evidence="2">
    <location>
        <begin position="98"/>
        <end position="314"/>
    </location>
</feature>
<evidence type="ECO:0000256" key="1">
    <source>
        <dbReference type="SAM" id="MobiDB-lite"/>
    </source>
</evidence>
<dbReference type="Gene3D" id="1.25.10.10">
    <property type="entry name" value="Leucine-rich Repeat Variant"/>
    <property type="match status" value="1"/>
</dbReference>
<evidence type="ECO:0000259" key="3">
    <source>
        <dbReference type="Pfam" id="PF12295"/>
    </source>
</evidence>
<organism evidence="4 5">
    <name type="scientific">Solanum tuberosum</name>
    <name type="common">Potato</name>
    <dbReference type="NCBI Taxonomy" id="4113"/>
    <lineage>
        <taxon>Eukaryota</taxon>
        <taxon>Viridiplantae</taxon>
        <taxon>Streptophyta</taxon>
        <taxon>Embryophyta</taxon>
        <taxon>Tracheophyta</taxon>
        <taxon>Spermatophyta</taxon>
        <taxon>Magnoliopsida</taxon>
        <taxon>eudicotyledons</taxon>
        <taxon>Gunneridae</taxon>
        <taxon>Pentapetalae</taxon>
        <taxon>asterids</taxon>
        <taxon>lamiids</taxon>
        <taxon>Solanales</taxon>
        <taxon>Solanaceae</taxon>
        <taxon>Solanoideae</taxon>
        <taxon>Solaneae</taxon>
        <taxon>Solanum</taxon>
    </lineage>
</organism>
<comment type="caution">
    <text evidence="4">The sequence shown here is derived from an EMBL/GenBank/DDBJ whole genome shotgun (WGS) entry which is preliminary data.</text>
</comment>
<dbReference type="Pfam" id="PF11935">
    <property type="entry name" value="SYMPK_PTA1_N"/>
    <property type="match status" value="1"/>
</dbReference>
<feature type="compositionally biased region" description="Basic and acidic residues" evidence="1">
    <location>
        <begin position="330"/>
        <end position="344"/>
    </location>
</feature>
<dbReference type="EMBL" id="JAIVGD010000015">
    <property type="protein sequence ID" value="KAH0760091.1"/>
    <property type="molecule type" value="Genomic_DNA"/>
</dbReference>
<proteinExistence type="predicted"/>
<dbReference type="PANTHER" id="PTHR47184:SF3">
    <property type="entry name" value="PHOSPHATIDYLINOSITOL 3-AND 4-KINASE FAMILY PROTEIN-RELATED"/>
    <property type="match status" value="1"/>
</dbReference>
<feature type="domain" description="Symplekin C-terminal" evidence="3">
    <location>
        <begin position="1093"/>
        <end position="1271"/>
    </location>
</feature>
<accession>A0ABQ7V7Q7</accession>
<evidence type="ECO:0000313" key="4">
    <source>
        <dbReference type="EMBL" id="KAH0760091.1"/>
    </source>
</evidence>
<feature type="compositionally biased region" description="Low complexity" evidence="1">
    <location>
        <begin position="500"/>
        <end position="513"/>
    </location>
</feature>
<evidence type="ECO:0008006" key="6">
    <source>
        <dbReference type="Google" id="ProtNLM"/>
    </source>
</evidence>
<dbReference type="Pfam" id="PF12295">
    <property type="entry name" value="Symplekin_C"/>
    <property type="match status" value="1"/>
</dbReference>
<gene>
    <name evidence="4" type="ORF">KY290_023584</name>
</gene>
<feature type="region of interest" description="Disordered" evidence="1">
    <location>
        <begin position="330"/>
        <end position="399"/>
    </location>
</feature>
<keyword evidence="5" id="KW-1185">Reference proteome</keyword>
<feature type="region of interest" description="Disordered" evidence="1">
    <location>
        <begin position="489"/>
        <end position="540"/>
    </location>
</feature>
<dbReference type="InterPro" id="IPR022075">
    <property type="entry name" value="Symplekin_C"/>
</dbReference>
<protein>
    <recommendedName>
        <fullName evidence="6">Symplekin</fullName>
    </recommendedName>
</protein>